<reference evidence="10" key="1">
    <citation type="journal article" date="2023" name="Science">
        <title>Genome structures resolve the early diversification of teleost fishes.</title>
        <authorList>
            <person name="Parey E."/>
            <person name="Louis A."/>
            <person name="Montfort J."/>
            <person name="Bouchez O."/>
            <person name="Roques C."/>
            <person name="Iampietro C."/>
            <person name="Lluch J."/>
            <person name="Castinel A."/>
            <person name="Donnadieu C."/>
            <person name="Desvignes T."/>
            <person name="Floi Bucao C."/>
            <person name="Jouanno E."/>
            <person name="Wen M."/>
            <person name="Mejri S."/>
            <person name="Dirks R."/>
            <person name="Jansen H."/>
            <person name="Henkel C."/>
            <person name="Chen W.J."/>
            <person name="Zahm M."/>
            <person name="Cabau C."/>
            <person name="Klopp C."/>
            <person name="Thompson A.W."/>
            <person name="Robinson-Rechavi M."/>
            <person name="Braasch I."/>
            <person name="Lecointre G."/>
            <person name="Bobe J."/>
            <person name="Postlethwait J.H."/>
            <person name="Berthelot C."/>
            <person name="Roest Crollius H."/>
            <person name="Guiguen Y."/>
        </authorList>
    </citation>
    <scope>NUCLEOTIDE SEQUENCE</scope>
    <source>
        <strain evidence="10">WJC10195</strain>
    </source>
</reference>
<dbReference type="PROSITE" id="PS00028">
    <property type="entry name" value="ZINC_FINGER_C2H2_1"/>
    <property type="match status" value="5"/>
</dbReference>
<dbReference type="FunFam" id="3.30.160.60:FF:000446">
    <property type="entry name" value="Zinc finger protein"/>
    <property type="match status" value="1"/>
</dbReference>
<dbReference type="AlphaFoldDB" id="A0A9Q1FRH0"/>
<organism evidence="10 11">
    <name type="scientific">Synaphobranchus kaupii</name>
    <name type="common">Kaup's arrowtooth eel</name>
    <dbReference type="NCBI Taxonomy" id="118154"/>
    <lineage>
        <taxon>Eukaryota</taxon>
        <taxon>Metazoa</taxon>
        <taxon>Chordata</taxon>
        <taxon>Craniata</taxon>
        <taxon>Vertebrata</taxon>
        <taxon>Euteleostomi</taxon>
        <taxon>Actinopterygii</taxon>
        <taxon>Neopterygii</taxon>
        <taxon>Teleostei</taxon>
        <taxon>Anguilliformes</taxon>
        <taxon>Synaphobranchidae</taxon>
        <taxon>Synaphobranchus</taxon>
    </lineage>
</organism>
<keyword evidence="2" id="KW-0479">Metal-binding</keyword>
<feature type="domain" description="C2H2-type" evidence="9">
    <location>
        <begin position="257"/>
        <end position="284"/>
    </location>
</feature>
<dbReference type="InterPro" id="IPR050329">
    <property type="entry name" value="GLI_C2H2-zinc-finger"/>
</dbReference>
<dbReference type="PROSITE" id="PS50157">
    <property type="entry name" value="ZINC_FINGER_C2H2_2"/>
    <property type="match status" value="6"/>
</dbReference>
<dbReference type="SUPFAM" id="SSF57667">
    <property type="entry name" value="beta-beta-alpha zinc fingers"/>
    <property type="match status" value="3"/>
</dbReference>
<protein>
    <recommendedName>
        <fullName evidence="9">C2H2-type domain-containing protein</fullName>
    </recommendedName>
</protein>
<sequence>MELVHIKEKPFEYELGLEVEKQFEGESKLGYNERNRENGMSEFQKKNRLGFQSRPRIGFTKRRLLSLAKHLDEEEPRGTQQNSKMCPKDYITLIKSRRHDEKIQVPYNSGSAVLHTDANGDVGINQHTNSISVKEKVKQKTHVSIVYKHSKSISDRKVNCDQSDKLNSAGEMNPSVGNGAINCENLNPQLNTETALESVVDPAFDSSQIIAVKIKEEEYNGGFEGEEQTGEEMTGDKIEEKAILPSIHKYGRRDKTHPCLVCGKVFDRSYNLKQHSRVHTGEKPYSCPLCLKTFTQLGSLNKHKHSHSGDKPFLCSVCLKTFANSYSFKRHQQIHAGERPCFLCTICGKSVSTEGSLKKHQRTHNADKLYCCTWCGMTFSQPGGLAEHQKMHARGRLYHCIQCNKTFHQEDKMKSHLCVLPTGKYSQSGERFCIDNALKGHLKDQCGQPVRRKSKVRDKSDGDTGSDSPFAVLSIQIKEEDMGAEGHFEEEELFQTERDLPLMCPFP</sequence>
<dbReference type="Pfam" id="PF00096">
    <property type="entry name" value="zf-C2H2"/>
    <property type="match status" value="5"/>
</dbReference>
<dbReference type="GO" id="GO:0000978">
    <property type="term" value="F:RNA polymerase II cis-regulatory region sequence-specific DNA binding"/>
    <property type="evidence" value="ECO:0007669"/>
    <property type="project" value="TreeGrafter"/>
</dbReference>
<dbReference type="FunFam" id="3.30.160.60:FF:001498">
    <property type="entry name" value="Zinc finger protein 404"/>
    <property type="match status" value="1"/>
</dbReference>
<keyword evidence="5" id="KW-0862">Zinc</keyword>
<dbReference type="OrthoDB" id="4748970at2759"/>
<dbReference type="InterPro" id="IPR013087">
    <property type="entry name" value="Znf_C2H2_type"/>
</dbReference>
<dbReference type="GO" id="GO:0005634">
    <property type="term" value="C:nucleus"/>
    <property type="evidence" value="ECO:0007669"/>
    <property type="project" value="UniProtKB-SubCell"/>
</dbReference>
<keyword evidence="11" id="KW-1185">Reference proteome</keyword>
<dbReference type="PANTHER" id="PTHR19818">
    <property type="entry name" value="ZINC FINGER PROTEIN ZIC AND GLI"/>
    <property type="match status" value="1"/>
</dbReference>
<feature type="region of interest" description="Disordered" evidence="8">
    <location>
        <begin position="449"/>
        <end position="469"/>
    </location>
</feature>
<dbReference type="FunFam" id="3.30.160.60:FF:000690">
    <property type="entry name" value="Zinc finger protein 354C"/>
    <property type="match status" value="1"/>
</dbReference>
<proteinExistence type="predicted"/>
<evidence type="ECO:0000256" key="5">
    <source>
        <dbReference type="ARBA" id="ARBA00022833"/>
    </source>
</evidence>
<dbReference type="FunFam" id="3.30.160.60:FF:000303">
    <property type="entry name" value="Zinc finger protein 41"/>
    <property type="match status" value="1"/>
</dbReference>
<keyword evidence="4 7" id="KW-0863">Zinc-finger</keyword>
<comment type="subcellular location">
    <subcellularLocation>
        <location evidence="1">Nucleus</location>
    </subcellularLocation>
</comment>
<dbReference type="Proteomes" id="UP001152622">
    <property type="component" value="Chromosome 4"/>
</dbReference>
<dbReference type="PANTHER" id="PTHR19818:SF139">
    <property type="entry name" value="PAIR-RULE PROTEIN ODD-PAIRED"/>
    <property type="match status" value="1"/>
</dbReference>
<evidence type="ECO:0000256" key="2">
    <source>
        <dbReference type="ARBA" id="ARBA00022723"/>
    </source>
</evidence>
<keyword evidence="3" id="KW-0677">Repeat</keyword>
<accession>A0A9Q1FRH0</accession>
<dbReference type="InterPro" id="IPR036236">
    <property type="entry name" value="Znf_C2H2_sf"/>
</dbReference>
<evidence type="ECO:0000256" key="7">
    <source>
        <dbReference type="PROSITE-ProRule" id="PRU00042"/>
    </source>
</evidence>
<evidence type="ECO:0000313" key="10">
    <source>
        <dbReference type="EMBL" id="KAJ8364317.1"/>
    </source>
</evidence>
<comment type="caution">
    <text evidence="10">The sequence shown here is derived from an EMBL/GenBank/DDBJ whole genome shotgun (WGS) entry which is preliminary data.</text>
</comment>
<dbReference type="Gene3D" id="3.30.160.60">
    <property type="entry name" value="Classic Zinc Finger"/>
    <property type="match status" value="5"/>
</dbReference>
<evidence type="ECO:0000313" key="11">
    <source>
        <dbReference type="Proteomes" id="UP001152622"/>
    </source>
</evidence>
<feature type="domain" description="C2H2-type" evidence="9">
    <location>
        <begin position="370"/>
        <end position="397"/>
    </location>
</feature>
<evidence type="ECO:0000256" key="3">
    <source>
        <dbReference type="ARBA" id="ARBA00022737"/>
    </source>
</evidence>
<evidence type="ECO:0000259" key="9">
    <source>
        <dbReference type="PROSITE" id="PS50157"/>
    </source>
</evidence>
<evidence type="ECO:0000256" key="6">
    <source>
        <dbReference type="ARBA" id="ARBA00023242"/>
    </source>
</evidence>
<evidence type="ECO:0000256" key="8">
    <source>
        <dbReference type="SAM" id="MobiDB-lite"/>
    </source>
</evidence>
<dbReference type="GO" id="GO:0008270">
    <property type="term" value="F:zinc ion binding"/>
    <property type="evidence" value="ECO:0007669"/>
    <property type="project" value="UniProtKB-KW"/>
</dbReference>
<feature type="domain" description="C2H2-type" evidence="9">
    <location>
        <begin position="398"/>
        <end position="426"/>
    </location>
</feature>
<feature type="domain" description="C2H2-type" evidence="9">
    <location>
        <begin position="285"/>
        <end position="312"/>
    </location>
</feature>
<feature type="domain" description="C2H2-type" evidence="9">
    <location>
        <begin position="342"/>
        <end position="369"/>
    </location>
</feature>
<name>A0A9Q1FRH0_SYNKA</name>
<dbReference type="SMART" id="SM00355">
    <property type="entry name" value="ZnF_C2H2"/>
    <property type="match status" value="6"/>
</dbReference>
<evidence type="ECO:0000256" key="4">
    <source>
        <dbReference type="ARBA" id="ARBA00022771"/>
    </source>
</evidence>
<evidence type="ECO:0000256" key="1">
    <source>
        <dbReference type="ARBA" id="ARBA00004123"/>
    </source>
</evidence>
<keyword evidence="6" id="KW-0539">Nucleus</keyword>
<dbReference type="GO" id="GO:0000981">
    <property type="term" value="F:DNA-binding transcription factor activity, RNA polymerase II-specific"/>
    <property type="evidence" value="ECO:0007669"/>
    <property type="project" value="TreeGrafter"/>
</dbReference>
<dbReference type="GO" id="GO:0045944">
    <property type="term" value="P:positive regulation of transcription by RNA polymerase II"/>
    <property type="evidence" value="ECO:0007669"/>
    <property type="project" value="UniProtKB-ARBA"/>
</dbReference>
<dbReference type="EMBL" id="JAINUF010000004">
    <property type="protein sequence ID" value="KAJ8364317.1"/>
    <property type="molecule type" value="Genomic_DNA"/>
</dbReference>
<feature type="domain" description="C2H2-type" evidence="9">
    <location>
        <begin position="313"/>
        <end position="340"/>
    </location>
</feature>
<gene>
    <name evidence="10" type="ORF">SKAU_G00131480</name>
</gene>